<keyword evidence="2" id="KW-0645">Protease</keyword>
<organism evidence="10 11">
    <name type="scientific">Nonomuraea mangrovi</name>
    <dbReference type="NCBI Taxonomy" id="2316207"/>
    <lineage>
        <taxon>Bacteria</taxon>
        <taxon>Bacillati</taxon>
        <taxon>Actinomycetota</taxon>
        <taxon>Actinomycetes</taxon>
        <taxon>Streptosporangiales</taxon>
        <taxon>Streptosporangiaceae</taxon>
        <taxon>Nonomuraea</taxon>
    </lineage>
</organism>
<dbReference type="InterPro" id="IPR008754">
    <property type="entry name" value="Peptidase_M43"/>
</dbReference>
<keyword evidence="4" id="KW-0732">Signal</keyword>
<evidence type="ECO:0000256" key="2">
    <source>
        <dbReference type="ARBA" id="ARBA00022670"/>
    </source>
</evidence>
<keyword evidence="7 10" id="KW-0482">Metalloprotease</keyword>
<keyword evidence="5" id="KW-0378">Hydrolase</keyword>
<reference evidence="11" key="1">
    <citation type="journal article" date="2019" name="Int. J. Syst. Evol. Microbiol.">
        <title>The Global Catalogue of Microorganisms (GCM) 10K type strain sequencing project: providing services to taxonomists for standard genome sequencing and annotation.</title>
        <authorList>
            <consortium name="The Broad Institute Genomics Platform"/>
            <consortium name="The Broad Institute Genome Sequencing Center for Infectious Disease"/>
            <person name="Wu L."/>
            <person name="Ma J."/>
        </authorList>
    </citation>
    <scope>NUCLEOTIDE SEQUENCE [LARGE SCALE GENOMIC DNA]</scope>
    <source>
        <strain evidence="11">ICMP 6774ER</strain>
    </source>
</reference>
<dbReference type="GO" id="GO:0008237">
    <property type="term" value="F:metallopeptidase activity"/>
    <property type="evidence" value="ECO:0007669"/>
    <property type="project" value="UniProtKB-KW"/>
</dbReference>
<keyword evidence="3" id="KW-0479">Metal-binding</keyword>
<name>A0ABW4T6Q5_9ACTN</name>
<evidence type="ECO:0000256" key="7">
    <source>
        <dbReference type="ARBA" id="ARBA00023049"/>
    </source>
</evidence>
<protein>
    <submittedName>
        <fullName evidence="10">Zinc metalloprotease</fullName>
    </submittedName>
</protein>
<dbReference type="InterPro" id="IPR024079">
    <property type="entry name" value="MetalloPept_cat_dom_sf"/>
</dbReference>
<evidence type="ECO:0000259" key="9">
    <source>
        <dbReference type="Pfam" id="PF05572"/>
    </source>
</evidence>
<keyword evidence="6" id="KW-0862">Zinc</keyword>
<gene>
    <name evidence="10" type="ORF">ACFSKW_34035</name>
</gene>
<dbReference type="PANTHER" id="PTHR47466">
    <property type="match status" value="1"/>
</dbReference>
<proteinExistence type="inferred from homology"/>
<comment type="similarity">
    <text evidence="1">Belongs to the peptidase M43B family.</text>
</comment>
<accession>A0ABW4T6Q5</accession>
<evidence type="ECO:0000256" key="8">
    <source>
        <dbReference type="ARBA" id="ARBA00023157"/>
    </source>
</evidence>
<keyword evidence="11" id="KW-1185">Reference proteome</keyword>
<dbReference type="CDD" id="cd04275">
    <property type="entry name" value="ZnMc_pappalysin_like"/>
    <property type="match status" value="1"/>
</dbReference>
<evidence type="ECO:0000256" key="4">
    <source>
        <dbReference type="ARBA" id="ARBA00022729"/>
    </source>
</evidence>
<dbReference type="Pfam" id="PF05572">
    <property type="entry name" value="Peptidase_M43"/>
    <property type="match status" value="1"/>
</dbReference>
<evidence type="ECO:0000256" key="6">
    <source>
        <dbReference type="ARBA" id="ARBA00022833"/>
    </source>
</evidence>
<dbReference type="EMBL" id="JBHUFV010000050">
    <property type="protein sequence ID" value="MFD1936506.1"/>
    <property type="molecule type" value="Genomic_DNA"/>
</dbReference>
<dbReference type="PANTHER" id="PTHR47466:SF1">
    <property type="entry name" value="METALLOPROTEASE MEP1 (AFU_ORTHOLOGUE AFUA_1G07730)-RELATED"/>
    <property type="match status" value="1"/>
</dbReference>
<dbReference type="RefSeq" id="WP_379576835.1">
    <property type="nucleotide sequence ID" value="NZ_JBHUFV010000050.1"/>
</dbReference>
<sequence>MIGHIVVPPADASAATSEGCWPAVPDGHGRAEPGHASVAGVLGDLGQRLRRLQAAPPAVVTVPTWVHVLTDGQLRPTDEAVRAQVAVINAAYAGQYGGVDTGMRFRLDGVTVTNRPQWFANPLANDTAMKTRLRQGGSDTLNLYIGQLTPLMLGYSTYAFWYQAMPVSDGVVIDWRSLPGGTLANFNRGATAVHEIGHWLGLFHTFENGCTGTGDGVDDTPFQDQPTAGCPEGKDTCAQPGLDAIHNYMDYSFDACMTEFTQGQAVRMHEMWTAYRAVENREAAAAEGTEPAR</sequence>
<feature type="domain" description="Peptidase M43 pregnancy-associated plasma-A" evidence="9">
    <location>
        <begin position="186"/>
        <end position="271"/>
    </location>
</feature>
<comment type="caution">
    <text evidence="10">The sequence shown here is derived from an EMBL/GenBank/DDBJ whole genome shotgun (WGS) entry which is preliminary data.</text>
</comment>
<evidence type="ECO:0000313" key="10">
    <source>
        <dbReference type="EMBL" id="MFD1936506.1"/>
    </source>
</evidence>
<evidence type="ECO:0000256" key="3">
    <source>
        <dbReference type="ARBA" id="ARBA00022723"/>
    </source>
</evidence>
<evidence type="ECO:0000313" key="11">
    <source>
        <dbReference type="Proteomes" id="UP001597368"/>
    </source>
</evidence>
<dbReference type="Proteomes" id="UP001597368">
    <property type="component" value="Unassembled WGS sequence"/>
</dbReference>
<evidence type="ECO:0000256" key="5">
    <source>
        <dbReference type="ARBA" id="ARBA00022801"/>
    </source>
</evidence>
<dbReference type="SUPFAM" id="SSF55486">
    <property type="entry name" value="Metalloproteases ('zincins'), catalytic domain"/>
    <property type="match status" value="1"/>
</dbReference>
<dbReference type="Gene3D" id="3.40.390.10">
    <property type="entry name" value="Collagenase (Catalytic Domain)"/>
    <property type="match status" value="1"/>
</dbReference>
<evidence type="ECO:0000256" key="1">
    <source>
        <dbReference type="ARBA" id="ARBA00008721"/>
    </source>
</evidence>
<keyword evidence="8" id="KW-1015">Disulfide bond</keyword>